<dbReference type="InterPro" id="IPR008914">
    <property type="entry name" value="PEBP"/>
</dbReference>
<evidence type="ECO:0000313" key="2">
    <source>
        <dbReference type="EMBL" id="RCS59753.1"/>
    </source>
</evidence>
<dbReference type="OrthoDB" id="9797506at2"/>
<sequence>MKRTSPLTSIFSATLFTGAMLFGSMAHAGEFKLSSPTIKPNSTLSDAQVFNGFGCTGQNISPALTWTPGPAGTKSYAVTVYDPDAPTGSGWWHWVVYNLPANTTSLAENAGSANSGALPAGTVQGRTDFGSAGFGGACPPVGDKPHRYIFTVHALKTEKIEVPADATAALIGYMINANRLAKASFTAKYGRKK</sequence>
<comment type="caution">
    <text evidence="2">The sequence shown here is derived from an EMBL/GenBank/DDBJ whole genome shotgun (WGS) entry which is preliminary data.</text>
</comment>
<gene>
    <name evidence="2" type="ORF">DU000_03345</name>
</gene>
<dbReference type="Gene3D" id="3.90.280.10">
    <property type="entry name" value="PEBP-like"/>
    <property type="match status" value="1"/>
</dbReference>
<evidence type="ECO:0000313" key="3">
    <source>
        <dbReference type="Proteomes" id="UP000252357"/>
    </source>
</evidence>
<dbReference type="EMBL" id="QPGB01000001">
    <property type="protein sequence ID" value="RCS59753.1"/>
    <property type="molecule type" value="Genomic_DNA"/>
</dbReference>
<proteinExistence type="predicted"/>
<dbReference type="Pfam" id="PF01161">
    <property type="entry name" value="PBP"/>
    <property type="match status" value="1"/>
</dbReference>
<name>A0A368L7X4_9BURK</name>
<organism evidence="2 3">
    <name type="scientific">Parvibium lacunae</name>
    <dbReference type="NCBI Taxonomy" id="1888893"/>
    <lineage>
        <taxon>Bacteria</taxon>
        <taxon>Pseudomonadati</taxon>
        <taxon>Pseudomonadota</taxon>
        <taxon>Betaproteobacteria</taxon>
        <taxon>Burkholderiales</taxon>
        <taxon>Alcaligenaceae</taxon>
        <taxon>Parvibium</taxon>
    </lineage>
</organism>
<dbReference type="CDD" id="cd00865">
    <property type="entry name" value="PEBP_bact_arch"/>
    <property type="match status" value="1"/>
</dbReference>
<protein>
    <submittedName>
        <fullName evidence="2">YbhB/YbcL family Raf kinase inhibitor-like protein</fullName>
    </submittedName>
</protein>
<keyword evidence="1" id="KW-0732">Signal</keyword>
<dbReference type="PANTHER" id="PTHR30289:SF1">
    <property type="entry name" value="PEBP (PHOSPHATIDYLETHANOLAMINE-BINDING PROTEIN) FAMILY PROTEIN"/>
    <property type="match status" value="1"/>
</dbReference>
<reference evidence="2 3" key="1">
    <citation type="journal article" date="2018" name="Int. J. Syst. Evol. Microbiol.">
        <title>Parvibium lacunae gen. nov., sp. nov., a new member of the family Alcaligenaceae isolated from a freshwater pond.</title>
        <authorList>
            <person name="Chen W.M."/>
            <person name="Xie P.B."/>
            <person name="Hsu M.Y."/>
            <person name="Sheu S.Y."/>
        </authorList>
    </citation>
    <scope>NUCLEOTIDE SEQUENCE [LARGE SCALE GENOMIC DNA]</scope>
    <source>
        <strain evidence="2 3">KMB9</strain>
    </source>
</reference>
<dbReference type="InterPro" id="IPR036610">
    <property type="entry name" value="PEBP-like_sf"/>
</dbReference>
<dbReference type="Proteomes" id="UP000252357">
    <property type="component" value="Unassembled WGS sequence"/>
</dbReference>
<dbReference type="AlphaFoldDB" id="A0A368L7X4"/>
<dbReference type="SUPFAM" id="SSF49777">
    <property type="entry name" value="PEBP-like"/>
    <property type="match status" value="1"/>
</dbReference>
<feature type="chain" id="PRO_5016579865" evidence="1">
    <location>
        <begin position="29"/>
        <end position="193"/>
    </location>
</feature>
<dbReference type="NCBIfam" id="TIGR00481">
    <property type="entry name" value="YbhB/YbcL family Raf kinase inhibitor-like protein"/>
    <property type="match status" value="1"/>
</dbReference>
<feature type="signal peptide" evidence="1">
    <location>
        <begin position="1"/>
        <end position="28"/>
    </location>
</feature>
<keyword evidence="3" id="KW-1185">Reference proteome</keyword>
<evidence type="ECO:0000256" key="1">
    <source>
        <dbReference type="SAM" id="SignalP"/>
    </source>
</evidence>
<dbReference type="InterPro" id="IPR005247">
    <property type="entry name" value="YbhB_YbcL/LppC-like"/>
</dbReference>
<accession>A0A368L7X4</accession>
<dbReference type="PANTHER" id="PTHR30289">
    <property type="entry name" value="UNCHARACTERIZED PROTEIN YBCL-RELATED"/>
    <property type="match status" value="1"/>
</dbReference>